<keyword evidence="2 4" id="KW-0442">Lipid degradation</keyword>
<dbReference type="PANTHER" id="PTHR14226">
    <property type="entry name" value="NEUROPATHY TARGET ESTERASE/SWISS CHEESE D.MELANOGASTER"/>
    <property type="match status" value="1"/>
</dbReference>
<feature type="active site" description="Nucleophile" evidence="4">
    <location>
        <position position="69"/>
    </location>
</feature>
<dbReference type="PANTHER" id="PTHR14226:SF29">
    <property type="entry name" value="NEUROPATHY TARGET ESTERASE SWS"/>
    <property type="match status" value="1"/>
</dbReference>
<evidence type="ECO:0000313" key="7">
    <source>
        <dbReference type="Proteomes" id="UP000662747"/>
    </source>
</evidence>
<dbReference type="PROSITE" id="PS51635">
    <property type="entry name" value="PNPLA"/>
    <property type="match status" value="1"/>
</dbReference>
<evidence type="ECO:0000256" key="1">
    <source>
        <dbReference type="ARBA" id="ARBA00022801"/>
    </source>
</evidence>
<dbReference type="PROSITE" id="PS51257">
    <property type="entry name" value="PROKAR_LIPOPROTEIN"/>
    <property type="match status" value="1"/>
</dbReference>
<feature type="short sequence motif" description="GXSXG" evidence="4">
    <location>
        <begin position="67"/>
        <end position="71"/>
    </location>
</feature>
<evidence type="ECO:0000313" key="6">
    <source>
        <dbReference type="EMBL" id="QSQ25801.1"/>
    </source>
</evidence>
<dbReference type="SUPFAM" id="SSF52151">
    <property type="entry name" value="FabD/lysophospholipase-like"/>
    <property type="match status" value="1"/>
</dbReference>
<comment type="caution">
    <text evidence="4">Lacks conserved residue(s) required for the propagation of feature annotation.</text>
</comment>
<gene>
    <name evidence="6" type="ORF">JY651_13090</name>
</gene>
<evidence type="ECO:0000256" key="2">
    <source>
        <dbReference type="ARBA" id="ARBA00022963"/>
    </source>
</evidence>
<accession>A0ABX7P5U2</accession>
<dbReference type="InterPro" id="IPR050301">
    <property type="entry name" value="NTE"/>
</dbReference>
<dbReference type="InterPro" id="IPR002641">
    <property type="entry name" value="PNPLA_dom"/>
</dbReference>
<dbReference type="EMBL" id="CP071090">
    <property type="protein sequence ID" value="QSQ25801.1"/>
    <property type="molecule type" value="Genomic_DNA"/>
</dbReference>
<evidence type="ECO:0000259" key="5">
    <source>
        <dbReference type="PROSITE" id="PS51635"/>
    </source>
</evidence>
<name>A0ABX7P5U2_9BACT</name>
<sequence length="303" mass="31776">MKRLPRVTLLAVLLVATASCRRSGSALRKAPERTCVVLSVGSARGLAHLGALDALVERGVPIDCVVGNSMGALVGSLYASAPEDDLRTRYRAFLHEYERETVHEAKKRGAVGAAVGMLAVLLSGGALGPALAAGALGAAGGASSVPELSHERFAKSLDVFLRSARIEDLPVPFATFYQEPTDEGLQRVAATQGPLAEAVASSAANPFLFEDASLQRIDPGADRVSAVPVHDACTLFPRSRLIAINVTGEPAFYRPDLDCEVHEIRVPLGATSVEAFRGTGEAFEATWQAGHDAVLRALDDGGI</sequence>
<proteinExistence type="predicted"/>
<dbReference type="Proteomes" id="UP000662747">
    <property type="component" value="Chromosome"/>
</dbReference>
<organism evidence="6 7">
    <name type="scientific">Pyxidicoccus parkwayensis</name>
    <dbReference type="NCBI Taxonomy" id="2813578"/>
    <lineage>
        <taxon>Bacteria</taxon>
        <taxon>Pseudomonadati</taxon>
        <taxon>Myxococcota</taxon>
        <taxon>Myxococcia</taxon>
        <taxon>Myxococcales</taxon>
        <taxon>Cystobacterineae</taxon>
        <taxon>Myxococcaceae</taxon>
        <taxon>Pyxidicoccus</taxon>
    </lineage>
</organism>
<feature type="active site" description="Proton acceptor" evidence="4">
    <location>
        <position position="218"/>
    </location>
</feature>
<dbReference type="Pfam" id="PF01734">
    <property type="entry name" value="Patatin"/>
    <property type="match status" value="1"/>
</dbReference>
<feature type="domain" description="PNPLA" evidence="5">
    <location>
        <begin position="36"/>
        <end position="233"/>
    </location>
</feature>
<evidence type="ECO:0000256" key="3">
    <source>
        <dbReference type="ARBA" id="ARBA00023098"/>
    </source>
</evidence>
<keyword evidence="7" id="KW-1185">Reference proteome</keyword>
<keyword evidence="1 4" id="KW-0378">Hydrolase</keyword>
<reference evidence="6 7" key="1">
    <citation type="submission" date="2021-02" db="EMBL/GenBank/DDBJ databases">
        <title>De Novo genome assembly of isolated myxobacteria.</title>
        <authorList>
            <person name="Stevens D.C."/>
        </authorList>
    </citation>
    <scope>NUCLEOTIDE SEQUENCE [LARGE SCALE GENOMIC DNA]</scope>
    <source>
        <strain evidence="7">SCPEA02</strain>
    </source>
</reference>
<protein>
    <submittedName>
        <fullName evidence="6">Patatin-like phospholipase family protein</fullName>
    </submittedName>
</protein>
<keyword evidence="3 4" id="KW-0443">Lipid metabolism</keyword>
<dbReference type="RefSeq" id="WP_206727352.1">
    <property type="nucleotide sequence ID" value="NZ_CP071090.1"/>
</dbReference>
<dbReference type="InterPro" id="IPR016035">
    <property type="entry name" value="Acyl_Trfase/lysoPLipase"/>
</dbReference>
<dbReference type="Gene3D" id="3.40.1090.10">
    <property type="entry name" value="Cytosolic phospholipase A2 catalytic domain"/>
    <property type="match status" value="1"/>
</dbReference>
<evidence type="ECO:0000256" key="4">
    <source>
        <dbReference type="PROSITE-ProRule" id="PRU01161"/>
    </source>
</evidence>